<sequence length="577" mass="62953">MGNIIRAGAIALMAMLMAVSCSRKDDFRPGTGEDGFLSLSLSCDYGVVEVKAPEAEPVFRIIVSDAGSGEVVETVDDHRTLEDSPLSLKEGRYTVEAVSGEEAEAAFGTPIYKGTQTVDVTAGENTQAEIVCTLANVKVTVTVSENVRLNFSGYDVTVSNGNEGGSLVFAGETLASEGYFKCTGVLDWSIALVNTDGQEYSQSGQLKNVQPRDYYNLNFDISTGTSEGGGLTVEVTVDGTLNDKEYVVDIIEIPVQYVEVTTGKVNPWAKFAYVSGTYTTESVPDGLAFQYRRTSDADWTDFEGDITYDGKSFSARITGLEPQTEYEVRAVTAQDRREDNKVSFTTEAAEQLPNFNFDSWYKDGKNWYANADMEDNYFWDSGNKGANLIGEANPTSPEESFVVSGKAVKMETKTVMSIMAGGNIYSGSFGSVAGLGASINFGRPYTCRPTALHGWYSYAPVAIDKVKAPYENLKGTMDVGKIYVALTDWSSPFNVNTNTGTFFVPDEDPAVIAYGEIEIPDNSNGEYKEFTINLEYRDLERIPTHVLVVATASKYADYFTGGVGSTMYIDEFEFLFE</sequence>
<feature type="domain" description="Putative carbohydrate metabolism" evidence="1">
    <location>
        <begin position="356"/>
        <end position="573"/>
    </location>
</feature>
<organism evidence="2 3">
    <name type="scientific">Candidatus Coprenecus stercoravium</name>
    <dbReference type="NCBI Taxonomy" id="2840735"/>
    <lineage>
        <taxon>Bacteria</taxon>
        <taxon>Pseudomonadati</taxon>
        <taxon>Bacteroidota</taxon>
        <taxon>Bacteroidia</taxon>
        <taxon>Bacteroidales</taxon>
        <taxon>Rikenellaceae</taxon>
        <taxon>Rikenellaceae incertae sedis</taxon>
        <taxon>Candidatus Coprenecus</taxon>
    </lineage>
</organism>
<evidence type="ECO:0000313" key="3">
    <source>
        <dbReference type="Proteomes" id="UP000824115"/>
    </source>
</evidence>
<dbReference type="InterPro" id="IPR003961">
    <property type="entry name" value="FN3_dom"/>
</dbReference>
<gene>
    <name evidence="2" type="ORF">IAC04_06540</name>
</gene>
<dbReference type="Pfam" id="PF13201">
    <property type="entry name" value="PCMD"/>
    <property type="match status" value="1"/>
</dbReference>
<dbReference type="InterPro" id="IPR027840">
    <property type="entry name" value="DUF4493"/>
</dbReference>
<evidence type="ECO:0000313" key="2">
    <source>
        <dbReference type="EMBL" id="HIZ86130.1"/>
    </source>
</evidence>
<dbReference type="Gene3D" id="2.60.120.890">
    <property type="entry name" value="BT2081, beta-jelly-roll domain"/>
    <property type="match status" value="1"/>
</dbReference>
<accession>A0A9D2GRJ7</accession>
<dbReference type="Gene3D" id="2.60.40.10">
    <property type="entry name" value="Immunoglobulins"/>
    <property type="match status" value="1"/>
</dbReference>
<dbReference type="Pfam" id="PF14900">
    <property type="entry name" value="DUF4493"/>
    <property type="match status" value="1"/>
</dbReference>
<comment type="caution">
    <text evidence="2">The sequence shown here is derived from an EMBL/GenBank/DDBJ whole genome shotgun (WGS) entry which is preliminary data.</text>
</comment>
<dbReference type="AlphaFoldDB" id="A0A9D2GRJ7"/>
<protein>
    <submittedName>
        <fullName evidence="2">PCMD domain-containing protein</fullName>
    </submittedName>
</protein>
<proteinExistence type="predicted"/>
<dbReference type="InterPro" id="IPR038653">
    <property type="entry name" value="Put_CMD_sf"/>
</dbReference>
<reference evidence="2" key="2">
    <citation type="submission" date="2021-04" db="EMBL/GenBank/DDBJ databases">
        <authorList>
            <person name="Gilroy R."/>
        </authorList>
    </citation>
    <scope>NUCLEOTIDE SEQUENCE</scope>
    <source>
        <strain evidence="2">Gambia16-554</strain>
    </source>
</reference>
<dbReference type="InterPro" id="IPR025112">
    <property type="entry name" value="PCMD"/>
</dbReference>
<dbReference type="CDD" id="cd00063">
    <property type="entry name" value="FN3"/>
    <property type="match status" value="1"/>
</dbReference>
<dbReference type="EMBL" id="DXAW01000113">
    <property type="protein sequence ID" value="HIZ86130.1"/>
    <property type="molecule type" value="Genomic_DNA"/>
</dbReference>
<reference evidence="2" key="1">
    <citation type="journal article" date="2021" name="PeerJ">
        <title>Extensive microbial diversity within the chicken gut microbiome revealed by metagenomics and culture.</title>
        <authorList>
            <person name="Gilroy R."/>
            <person name="Ravi A."/>
            <person name="Getino M."/>
            <person name="Pursley I."/>
            <person name="Horton D.L."/>
            <person name="Alikhan N.F."/>
            <person name="Baker D."/>
            <person name="Gharbi K."/>
            <person name="Hall N."/>
            <person name="Watson M."/>
            <person name="Adriaenssens E.M."/>
            <person name="Foster-Nyarko E."/>
            <person name="Jarju S."/>
            <person name="Secka A."/>
            <person name="Antonio M."/>
            <person name="Oren A."/>
            <person name="Chaudhuri R.R."/>
            <person name="La Ragione R."/>
            <person name="Hildebrand F."/>
            <person name="Pallen M.J."/>
        </authorList>
    </citation>
    <scope>NUCLEOTIDE SEQUENCE</scope>
    <source>
        <strain evidence="2">Gambia16-554</strain>
    </source>
</reference>
<evidence type="ECO:0000259" key="1">
    <source>
        <dbReference type="Pfam" id="PF13201"/>
    </source>
</evidence>
<dbReference type="InterPro" id="IPR013783">
    <property type="entry name" value="Ig-like_fold"/>
</dbReference>
<name>A0A9D2GRJ7_9BACT</name>
<dbReference type="PROSITE" id="PS51257">
    <property type="entry name" value="PROKAR_LIPOPROTEIN"/>
    <property type="match status" value="1"/>
</dbReference>
<dbReference type="Proteomes" id="UP000824115">
    <property type="component" value="Unassembled WGS sequence"/>
</dbReference>